<dbReference type="Pfam" id="PF03466">
    <property type="entry name" value="LysR_substrate"/>
    <property type="match status" value="1"/>
</dbReference>
<dbReference type="PANTHER" id="PTHR30126">
    <property type="entry name" value="HTH-TYPE TRANSCRIPTIONAL REGULATOR"/>
    <property type="match status" value="1"/>
</dbReference>
<dbReference type="PROSITE" id="PS50931">
    <property type="entry name" value="HTH_LYSR"/>
    <property type="match status" value="1"/>
</dbReference>
<dbReference type="Pfam" id="PF00126">
    <property type="entry name" value="HTH_1"/>
    <property type="match status" value="1"/>
</dbReference>
<keyword evidence="4" id="KW-0804">Transcription</keyword>
<dbReference type="CDD" id="cd08427">
    <property type="entry name" value="PBP2_LTTR_like_2"/>
    <property type="match status" value="1"/>
</dbReference>
<keyword evidence="7" id="KW-1185">Reference proteome</keyword>
<dbReference type="Gene3D" id="3.40.190.290">
    <property type="match status" value="1"/>
</dbReference>
<dbReference type="Gene3D" id="1.10.10.10">
    <property type="entry name" value="Winged helix-like DNA-binding domain superfamily/Winged helix DNA-binding domain"/>
    <property type="match status" value="1"/>
</dbReference>
<evidence type="ECO:0000256" key="4">
    <source>
        <dbReference type="ARBA" id="ARBA00023163"/>
    </source>
</evidence>
<dbReference type="InterPro" id="IPR005119">
    <property type="entry name" value="LysR_subst-bd"/>
</dbReference>
<dbReference type="AlphaFoldDB" id="A0A1I3T5N1"/>
<keyword evidence="2" id="KW-0805">Transcription regulation</keyword>
<evidence type="ECO:0000256" key="1">
    <source>
        <dbReference type="ARBA" id="ARBA00009437"/>
    </source>
</evidence>
<dbReference type="PANTHER" id="PTHR30126:SF94">
    <property type="entry name" value="LYSR FAMILY TRANSCRIPTIONAL REGULATOR"/>
    <property type="match status" value="1"/>
</dbReference>
<evidence type="ECO:0000256" key="2">
    <source>
        <dbReference type="ARBA" id="ARBA00023015"/>
    </source>
</evidence>
<feature type="domain" description="HTH lysR-type" evidence="5">
    <location>
        <begin position="24"/>
        <end position="79"/>
    </location>
</feature>
<dbReference type="FunFam" id="1.10.10.10:FF:000001">
    <property type="entry name" value="LysR family transcriptional regulator"/>
    <property type="match status" value="1"/>
</dbReference>
<evidence type="ECO:0000259" key="5">
    <source>
        <dbReference type="PROSITE" id="PS50931"/>
    </source>
</evidence>
<dbReference type="InterPro" id="IPR036388">
    <property type="entry name" value="WH-like_DNA-bd_sf"/>
</dbReference>
<name>A0A1I3T5N1_9BURK</name>
<dbReference type="EMBL" id="FOQU01000009">
    <property type="protein sequence ID" value="SFJ65822.1"/>
    <property type="molecule type" value="Genomic_DNA"/>
</dbReference>
<dbReference type="InterPro" id="IPR036390">
    <property type="entry name" value="WH_DNA-bd_sf"/>
</dbReference>
<dbReference type="Proteomes" id="UP000199548">
    <property type="component" value="Unassembled WGS sequence"/>
</dbReference>
<proteinExistence type="inferred from homology"/>
<sequence>MNKIAEKRYIFDLTTNKIDESAMLRELKTFVAVAQHGTFAAAGERIGLTQSAVSAQMQRLEKNLGFALFDRTGRSATLNDAGRETLALADDLLSLYAQLGGQTAPTERGGTLTVGAIASVQPTFMADALANFRKDWPSWRLRIVPGVSLNLLGQVDAGELDLAVIIKPPFSLPPDLECRTLVTEPFVLLVPARLARKPWRELLATEPFIRYDRRSFGGGQVDRFLRRLRVNVSESIELDELLGIVQLVARGAGVALVPLAAAFGALPRTVKALALGGETFEREIVLVERRRRAAEAPAARLGECIAEAAQALAGKSRRR</sequence>
<evidence type="ECO:0000256" key="3">
    <source>
        <dbReference type="ARBA" id="ARBA00023125"/>
    </source>
</evidence>
<comment type="similarity">
    <text evidence="1">Belongs to the LysR transcriptional regulatory family.</text>
</comment>
<dbReference type="GO" id="GO:0003700">
    <property type="term" value="F:DNA-binding transcription factor activity"/>
    <property type="evidence" value="ECO:0007669"/>
    <property type="project" value="InterPro"/>
</dbReference>
<protein>
    <submittedName>
        <fullName evidence="6">Transcriptional regulator, LysR family</fullName>
    </submittedName>
</protein>
<evidence type="ECO:0000313" key="7">
    <source>
        <dbReference type="Proteomes" id="UP000199548"/>
    </source>
</evidence>
<accession>A0A1I3T5N1</accession>
<dbReference type="PRINTS" id="PR00039">
    <property type="entry name" value="HTHLYSR"/>
</dbReference>
<keyword evidence="3" id="KW-0238">DNA-binding</keyword>
<dbReference type="STRING" id="420953.SAMN05192543_109100"/>
<dbReference type="InterPro" id="IPR000847">
    <property type="entry name" value="LysR_HTH_N"/>
</dbReference>
<evidence type="ECO:0000313" key="6">
    <source>
        <dbReference type="EMBL" id="SFJ65822.1"/>
    </source>
</evidence>
<dbReference type="GO" id="GO:0000976">
    <property type="term" value="F:transcription cis-regulatory region binding"/>
    <property type="evidence" value="ECO:0007669"/>
    <property type="project" value="TreeGrafter"/>
</dbReference>
<dbReference type="SUPFAM" id="SSF53850">
    <property type="entry name" value="Periplasmic binding protein-like II"/>
    <property type="match status" value="1"/>
</dbReference>
<organism evidence="6 7">
    <name type="scientific">Paraburkholderia megapolitana</name>
    <dbReference type="NCBI Taxonomy" id="420953"/>
    <lineage>
        <taxon>Bacteria</taxon>
        <taxon>Pseudomonadati</taxon>
        <taxon>Pseudomonadota</taxon>
        <taxon>Betaproteobacteria</taxon>
        <taxon>Burkholderiales</taxon>
        <taxon>Burkholderiaceae</taxon>
        <taxon>Paraburkholderia</taxon>
    </lineage>
</organism>
<dbReference type="SUPFAM" id="SSF46785">
    <property type="entry name" value="Winged helix' DNA-binding domain"/>
    <property type="match status" value="1"/>
</dbReference>
<reference evidence="6 7" key="1">
    <citation type="submission" date="2016-10" db="EMBL/GenBank/DDBJ databases">
        <authorList>
            <person name="de Groot N.N."/>
        </authorList>
    </citation>
    <scope>NUCLEOTIDE SEQUENCE [LARGE SCALE GENOMIC DNA]</scope>
    <source>
        <strain evidence="6 7">LMG 23650</strain>
    </source>
</reference>
<gene>
    <name evidence="6" type="ORF">SAMN05192543_109100</name>
</gene>